<evidence type="ECO:0000313" key="11">
    <source>
        <dbReference type="Proteomes" id="UP001063166"/>
    </source>
</evidence>
<dbReference type="Proteomes" id="UP001063166">
    <property type="component" value="Unassembled WGS sequence"/>
</dbReference>
<dbReference type="GO" id="GO:0003785">
    <property type="term" value="F:actin monomer binding"/>
    <property type="evidence" value="ECO:0007669"/>
    <property type="project" value="TreeGrafter"/>
</dbReference>
<name>A0A9P3PGI6_LYOSH</name>
<dbReference type="GO" id="GO:0051015">
    <property type="term" value="F:actin filament binding"/>
    <property type="evidence" value="ECO:0007669"/>
    <property type="project" value="TreeGrafter"/>
</dbReference>
<dbReference type="GO" id="GO:0005737">
    <property type="term" value="C:cytoplasm"/>
    <property type="evidence" value="ECO:0007669"/>
    <property type="project" value="TreeGrafter"/>
</dbReference>
<evidence type="ECO:0000256" key="6">
    <source>
        <dbReference type="ARBA" id="ARBA00023212"/>
    </source>
</evidence>
<dbReference type="AlphaFoldDB" id="A0A9P3PGI6"/>
<evidence type="ECO:0000256" key="2">
    <source>
        <dbReference type="ARBA" id="ARBA00009557"/>
    </source>
</evidence>
<dbReference type="CDD" id="cd11285">
    <property type="entry name" value="ADF_Twf-N_like"/>
    <property type="match status" value="1"/>
</dbReference>
<keyword evidence="4" id="KW-0677">Repeat</keyword>
<dbReference type="InterPro" id="IPR002108">
    <property type="entry name" value="ADF-H"/>
</dbReference>
<sequence length="351" mass="37975">MSAISGIGIAPQLASLFANANTSNDVRFIKVSIENELLVHQLTIPVTSSFEDDLKLLQAPGVLENDTPAYLLAKVAPSDWIAISYVPDSAKVRDKMLYASTRASLLKAIGSTLFTDSIFATSKEDLTPEAYASHKRHISAPQPLSAREREMADVRAAESGSTYEGSRARANHLGTGVGLHWSQDLEEAVRRLGHGDGCEVVVIGIDRASETLVINSTSEASVETIGSSLPPFQPCYAFLAWPHSYTSPPRREIVFIYSCPSSSPIKDRMIYSSGVSSTFLAGKALLNEASPAIHVASRKIETSDPQELDEAYLKAELGLDVASYSEQLVGAPRDGEERKPFARPKGPARKR</sequence>
<dbReference type="PANTHER" id="PTHR13759">
    <property type="entry name" value="TWINFILIN"/>
    <property type="match status" value="1"/>
</dbReference>
<comment type="subunit">
    <text evidence="7">Interacts with G-actin; ADP-actin form.</text>
</comment>
<reference evidence="10" key="1">
    <citation type="submission" date="2022-07" db="EMBL/GenBank/DDBJ databases">
        <title>The genome of Lyophyllum shimeji provides insight into the initial evolution of ectomycorrhizal fungal genome.</title>
        <authorList>
            <person name="Kobayashi Y."/>
            <person name="Shibata T."/>
            <person name="Hirakawa H."/>
            <person name="Shigenobu S."/>
            <person name="Nishiyama T."/>
            <person name="Yamada A."/>
            <person name="Hasebe M."/>
            <person name="Kawaguchi M."/>
        </authorList>
    </citation>
    <scope>NUCLEOTIDE SEQUENCE</scope>
    <source>
        <strain evidence="10">AT787</strain>
    </source>
</reference>
<keyword evidence="5" id="KW-0009">Actin-binding</keyword>
<comment type="similarity">
    <text evidence="2">Belongs to the actin-binding proteins ADF family. Twinfilin subfamily.</text>
</comment>
<dbReference type="FunFam" id="3.40.20.10:FF:000042">
    <property type="entry name" value="Actin depolymerizing protein"/>
    <property type="match status" value="1"/>
</dbReference>
<evidence type="ECO:0000256" key="7">
    <source>
        <dbReference type="ARBA" id="ARBA00038532"/>
    </source>
</evidence>
<organism evidence="10 11">
    <name type="scientific">Lyophyllum shimeji</name>
    <name type="common">Hon-shimeji</name>
    <name type="synonym">Tricholoma shimeji</name>
    <dbReference type="NCBI Taxonomy" id="47721"/>
    <lineage>
        <taxon>Eukaryota</taxon>
        <taxon>Fungi</taxon>
        <taxon>Dikarya</taxon>
        <taxon>Basidiomycota</taxon>
        <taxon>Agaricomycotina</taxon>
        <taxon>Agaricomycetes</taxon>
        <taxon>Agaricomycetidae</taxon>
        <taxon>Agaricales</taxon>
        <taxon>Tricholomatineae</taxon>
        <taxon>Lyophyllaceae</taxon>
        <taxon>Lyophyllum</taxon>
    </lineage>
</organism>
<keyword evidence="3" id="KW-0963">Cytoplasm</keyword>
<dbReference type="PROSITE" id="PS51263">
    <property type="entry name" value="ADF_H"/>
    <property type="match status" value="2"/>
</dbReference>
<dbReference type="SUPFAM" id="SSF55753">
    <property type="entry name" value="Actin depolymerizing proteins"/>
    <property type="match status" value="2"/>
</dbReference>
<feature type="domain" description="ADF-H" evidence="9">
    <location>
        <begin position="176"/>
        <end position="318"/>
    </location>
</feature>
<evidence type="ECO:0000256" key="8">
    <source>
        <dbReference type="SAM" id="MobiDB-lite"/>
    </source>
</evidence>
<dbReference type="SMART" id="SM00102">
    <property type="entry name" value="ADF"/>
    <property type="match status" value="2"/>
</dbReference>
<dbReference type="InterPro" id="IPR029006">
    <property type="entry name" value="ADF-H/Gelsolin-like_dom_sf"/>
</dbReference>
<dbReference type="GO" id="GO:0051016">
    <property type="term" value="P:barbed-end actin filament capping"/>
    <property type="evidence" value="ECO:0007669"/>
    <property type="project" value="TreeGrafter"/>
</dbReference>
<keyword evidence="6" id="KW-0206">Cytoskeleton</keyword>
<evidence type="ECO:0000256" key="3">
    <source>
        <dbReference type="ARBA" id="ARBA00022490"/>
    </source>
</evidence>
<proteinExistence type="inferred from homology"/>
<dbReference type="GO" id="GO:0005884">
    <property type="term" value="C:actin filament"/>
    <property type="evidence" value="ECO:0007669"/>
    <property type="project" value="TreeGrafter"/>
</dbReference>
<accession>A0A9P3PGI6</accession>
<comment type="caution">
    <text evidence="10">The sequence shown here is derived from an EMBL/GenBank/DDBJ whole genome shotgun (WGS) entry which is preliminary data.</text>
</comment>
<comment type="subcellular location">
    <subcellularLocation>
        <location evidence="1">Cytoplasm</location>
        <location evidence="1">Cytoskeleton</location>
    </subcellularLocation>
</comment>
<feature type="region of interest" description="Disordered" evidence="8">
    <location>
        <begin position="328"/>
        <end position="351"/>
    </location>
</feature>
<dbReference type="InterPro" id="IPR028458">
    <property type="entry name" value="Twinfilin"/>
</dbReference>
<keyword evidence="11" id="KW-1185">Reference proteome</keyword>
<dbReference type="OrthoDB" id="10006997at2759"/>
<gene>
    <name evidence="10" type="primary">TWF1</name>
    <name evidence="10" type="ORF">LshimejAT787_0206360</name>
</gene>
<dbReference type="EMBL" id="BRPK01000002">
    <property type="protein sequence ID" value="GLB35071.1"/>
    <property type="molecule type" value="Genomic_DNA"/>
</dbReference>
<dbReference type="Pfam" id="PF00241">
    <property type="entry name" value="Cofilin_ADF"/>
    <property type="match status" value="2"/>
</dbReference>
<feature type="domain" description="ADF-H" evidence="9">
    <location>
        <begin position="6"/>
        <end position="136"/>
    </location>
</feature>
<evidence type="ECO:0000313" key="10">
    <source>
        <dbReference type="EMBL" id="GLB35071.1"/>
    </source>
</evidence>
<evidence type="ECO:0000256" key="1">
    <source>
        <dbReference type="ARBA" id="ARBA00004245"/>
    </source>
</evidence>
<evidence type="ECO:0000256" key="5">
    <source>
        <dbReference type="ARBA" id="ARBA00023203"/>
    </source>
</evidence>
<dbReference type="Gene3D" id="3.40.20.10">
    <property type="entry name" value="Severin"/>
    <property type="match status" value="2"/>
</dbReference>
<protein>
    <submittedName>
        <fullName evidence="10">Actin depolymerizing protein</fullName>
    </submittedName>
</protein>
<dbReference type="GO" id="GO:0030042">
    <property type="term" value="P:actin filament depolymerization"/>
    <property type="evidence" value="ECO:0007669"/>
    <property type="project" value="TreeGrafter"/>
</dbReference>
<dbReference type="PANTHER" id="PTHR13759:SF1">
    <property type="entry name" value="TWINFILIN"/>
    <property type="match status" value="1"/>
</dbReference>
<evidence type="ECO:0000256" key="4">
    <source>
        <dbReference type="ARBA" id="ARBA00022737"/>
    </source>
</evidence>
<evidence type="ECO:0000259" key="9">
    <source>
        <dbReference type="PROSITE" id="PS51263"/>
    </source>
</evidence>